<evidence type="ECO:0000256" key="5">
    <source>
        <dbReference type="ARBA" id="ARBA00048791"/>
    </source>
</evidence>
<evidence type="ECO:0000256" key="7">
    <source>
        <dbReference type="HAMAP-Rule" id="MF_00114"/>
    </source>
</evidence>
<evidence type="ECO:0000256" key="2">
    <source>
        <dbReference type="ARBA" id="ARBA00022490"/>
    </source>
</evidence>
<dbReference type="GO" id="GO:0006018">
    <property type="term" value="P:2-deoxyribose 1-phosphate catabolic process"/>
    <property type="evidence" value="ECO:0007669"/>
    <property type="project" value="UniProtKB-UniRule"/>
</dbReference>
<dbReference type="RefSeq" id="WP_286678197.1">
    <property type="nucleotide sequence ID" value="NZ_MNXI01000066.1"/>
</dbReference>
<evidence type="ECO:0000313" key="9">
    <source>
        <dbReference type="Proteomes" id="UP000230956"/>
    </source>
</evidence>
<keyword evidence="2 7" id="KW-0963">Cytoplasm</keyword>
<dbReference type="GO" id="GO:0016052">
    <property type="term" value="P:carbohydrate catabolic process"/>
    <property type="evidence" value="ECO:0007669"/>
    <property type="project" value="TreeGrafter"/>
</dbReference>
<evidence type="ECO:0000256" key="6">
    <source>
        <dbReference type="ARBA" id="ARBA00056337"/>
    </source>
</evidence>
<dbReference type="InterPro" id="IPR011343">
    <property type="entry name" value="DeoC"/>
</dbReference>
<gene>
    <name evidence="7 8" type="primary">deoC</name>
    <name evidence="8" type="ORF">COY37_02315</name>
</gene>
<dbReference type="UniPathway" id="UPA00002">
    <property type="reaction ID" value="UER00468"/>
</dbReference>
<keyword evidence="4 7" id="KW-0704">Schiff base</keyword>
<dbReference type="EMBL" id="PFNG01000059">
    <property type="protein sequence ID" value="PIZ41410.1"/>
    <property type="molecule type" value="Genomic_DNA"/>
</dbReference>
<evidence type="ECO:0000256" key="1">
    <source>
        <dbReference type="ARBA" id="ARBA00010936"/>
    </source>
</evidence>
<dbReference type="PANTHER" id="PTHR10889">
    <property type="entry name" value="DEOXYRIBOSE-PHOSPHATE ALDOLASE"/>
    <property type="match status" value="1"/>
</dbReference>
<dbReference type="FunFam" id="3.20.20.70:FF:000044">
    <property type="entry name" value="Deoxyribose-phosphate aldolase"/>
    <property type="match status" value="1"/>
</dbReference>
<dbReference type="InterPro" id="IPR002915">
    <property type="entry name" value="DeoC/FbaB/LacD_aldolase"/>
</dbReference>
<dbReference type="PANTHER" id="PTHR10889:SF1">
    <property type="entry name" value="DEOXYRIBOSE-PHOSPHATE ALDOLASE"/>
    <property type="match status" value="1"/>
</dbReference>
<dbReference type="Pfam" id="PF01791">
    <property type="entry name" value="DeoC"/>
    <property type="match status" value="1"/>
</dbReference>
<comment type="caution">
    <text evidence="8">The sequence shown here is derived from an EMBL/GenBank/DDBJ whole genome shotgun (WGS) entry which is preliminary data.</text>
</comment>
<keyword evidence="3 7" id="KW-0456">Lyase</keyword>
<dbReference type="InterPro" id="IPR028581">
    <property type="entry name" value="DeoC_typeI"/>
</dbReference>
<feature type="active site" description="Proton donor/acceptor" evidence="7">
    <location>
        <position position="191"/>
    </location>
</feature>
<dbReference type="AlphaFoldDB" id="A0A2M7T9Q0"/>
<accession>A0A2M7T9Q0</accession>
<dbReference type="InterPro" id="IPR013785">
    <property type="entry name" value="Aldolase_TIM"/>
</dbReference>
<comment type="subcellular location">
    <subcellularLocation>
        <location evidence="7">Cytoplasm</location>
    </subcellularLocation>
</comment>
<dbReference type="GO" id="GO:0005737">
    <property type="term" value="C:cytoplasm"/>
    <property type="evidence" value="ECO:0007669"/>
    <property type="project" value="UniProtKB-SubCell"/>
</dbReference>
<evidence type="ECO:0000313" key="8">
    <source>
        <dbReference type="EMBL" id="PIZ41410.1"/>
    </source>
</evidence>
<comment type="catalytic activity">
    <reaction evidence="5 7">
        <text>2-deoxy-D-ribose 5-phosphate = D-glyceraldehyde 3-phosphate + acetaldehyde</text>
        <dbReference type="Rhea" id="RHEA:12821"/>
        <dbReference type="ChEBI" id="CHEBI:15343"/>
        <dbReference type="ChEBI" id="CHEBI:59776"/>
        <dbReference type="ChEBI" id="CHEBI:62877"/>
        <dbReference type="EC" id="4.1.2.4"/>
    </reaction>
</comment>
<comment type="pathway">
    <text evidence="7">Carbohydrate degradation; 2-deoxy-D-ribose 1-phosphate degradation; D-glyceraldehyde 3-phosphate and acetaldehyde from 2-deoxy-alpha-D-ribose 1-phosphate: step 2/2.</text>
</comment>
<dbReference type="Proteomes" id="UP000230956">
    <property type="component" value="Unassembled WGS sequence"/>
</dbReference>
<dbReference type="HAMAP" id="MF_00114">
    <property type="entry name" value="DeoC_type1"/>
    <property type="match status" value="1"/>
</dbReference>
<dbReference type="PIRSF" id="PIRSF001357">
    <property type="entry name" value="DeoC"/>
    <property type="match status" value="1"/>
</dbReference>
<organism evidence="8 9">
    <name type="scientific">Candidatus Aquicultor secundus</name>
    <dbReference type="NCBI Taxonomy" id="1973895"/>
    <lineage>
        <taxon>Bacteria</taxon>
        <taxon>Bacillati</taxon>
        <taxon>Actinomycetota</taxon>
        <taxon>Candidatus Aquicultoria</taxon>
        <taxon>Candidatus Aquicultorales</taxon>
        <taxon>Candidatus Aquicultoraceae</taxon>
        <taxon>Candidatus Aquicultor</taxon>
    </lineage>
</organism>
<proteinExistence type="inferred from homology"/>
<name>A0A2M7T9Q0_9ACTN</name>
<feature type="active site" description="Proton donor/acceptor" evidence="7">
    <location>
        <position position="92"/>
    </location>
</feature>
<evidence type="ECO:0000256" key="4">
    <source>
        <dbReference type="ARBA" id="ARBA00023270"/>
    </source>
</evidence>
<dbReference type="GO" id="GO:0009264">
    <property type="term" value="P:deoxyribonucleotide catabolic process"/>
    <property type="evidence" value="ECO:0007669"/>
    <property type="project" value="UniProtKB-UniRule"/>
</dbReference>
<dbReference type="SMART" id="SM01133">
    <property type="entry name" value="DeoC"/>
    <property type="match status" value="1"/>
</dbReference>
<dbReference type="EC" id="4.1.2.4" evidence="7"/>
<reference evidence="9" key="1">
    <citation type="submission" date="2017-09" db="EMBL/GenBank/DDBJ databases">
        <title>Depth-based differentiation of microbial function through sediment-hosted aquifers and enrichment of novel symbionts in the deep terrestrial subsurface.</title>
        <authorList>
            <person name="Probst A.J."/>
            <person name="Ladd B."/>
            <person name="Jarett J.K."/>
            <person name="Geller-Mcgrath D.E."/>
            <person name="Sieber C.M.K."/>
            <person name="Emerson J.B."/>
            <person name="Anantharaman K."/>
            <person name="Thomas B.C."/>
            <person name="Malmstrom R."/>
            <person name="Stieglmeier M."/>
            <person name="Klingl A."/>
            <person name="Woyke T."/>
            <person name="Ryan C.M."/>
            <person name="Banfield J.F."/>
        </authorList>
    </citation>
    <scope>NUCLEOTIDE SEQUENCE [LARGE SCALE GENOMIC DNA]</scope>
</reference>
<dbReference type="CDD" id="cd00959">
    <property type="entry name" value="DeoC"/>
    <property type="match status" value="1"/>
</dbReference>
<evidence type="ECO:0000256" key="3">
    <source>
        <dbReference type="ARBA" id="ARBA00023239"/>
    </source>
</evidence>
<protein>
    <recommendedName>
        <fullName evidence="7">Deoxyribose-phosphate aldolase</fullName>
        <shortName evidence="7">DERA</shortName>
        <ecNumber evidence="7">4.1.2.4</ecNumber>
    </recommendedName>
    <alternativeName>
        <fullName evidence="7">2-deoxy-D-ribose 5-phosphate aldolase</fullName>
    </alternativeName>
    <alternativeName>
        <fullName evidence="7">Phosphodeoxyriboaldolase</fullName>
        <shortName evidence="7">Deoxyriboaldolase</shortName>
    </alternativeName>
</protein>
<dbReference type="GO" id="GO:0004139">
    <property type="term" value="F:deoxyribose-phosphate aldolase activity"/>
    <property type="evidence" value="ECO:0007669"/>
    <property type="project" value="UniProtKB-UniRule"/>
</dbReference>
<feature type="active site" description="Schiff-base intermediate with acetaldehyde" evidence="7">
    <location>
        <position position="162"/>
    </location>
</feature>
<dbReference type="Gene3D" id="3.20.20.70">
    <property type="entry name" value="Aldolase class I"/>
    <property type="match status" value="1"/>
</dbReference>
<comment type="similarity">
    <text evidence="1 7">Belongs to the DeoC/FbaB aldolase family. DeoC type 1 subfamily.</text>
</comment>
<sequence>MRQEELTKSIDHTNLKPDATVMDIERLCAEAIKYNFASVCIAPFYVNIASRLLRDSVVKVCTVAGFPLGETTTGAKVHETREAIDEGADEIDMVMNVGALKSNLFEEVYNDIRAVVEAARRGEVEAGHDILVKVIIECGLLTDDEKVRAAHIVERAGADFVKTNTGFTTGGATVEDVELLRSNLPFEMGIKASGGIRTAQQAISLLNAGANRIGTSAGVAIIEEAFGQGYVPPAANPWR</sequence>
<dbReference type="NCBIfam" id="TIGR00126">
    <property type="entry name" value="deoC"/>
    <property type="match status" value="1"/>
</dbReference>
<comment type="function">
    <text evidence="6 7">Catalyzes a reversible aldol reaction between acetaldehyde and D-glyceraldehyde 3-phosphate to generate 2-deoxy-D-ribose 5-phosphate.</text>
</comment>
<dbReference type="SUPFAM" id="SSF51569">
    <property type="entry name" value="Aldolase"/>
    <property type="match status" value="1"/>
</dbReference>